<feature type="domain" description="Four-carbon acid sugar kinase N-terminal" evidence="1">
    <location>
        <begin position="9"/>
        <end position="144"/>
    </location>
</feature>
<reference evidence="3" key="1">
    <citation type="submission" date="2016-02" db="EMBL/GenBank/DDBJ databases">
        <authorList>
            <person name="liu f."/>
        </authorList>
    </citation>
    <scope>NUCLEOTIDE SEQUENCE [LARGE SCALE GENOMIC DNA]</scope>
</reference>
<dbReference type="InterPro" id="IPR037051">
    <property type="entry name" value="4-carb_acid_sugar_kinase_N_sf"/>
</dbReference>
<accession>A0A171DGE7</accession>
<name>A0A171DGE7_9SYNE</name>
<feature type="non-terminal residue" evidence="2">
    <location>
        <position position="146"/>
    </location>
</feature>
<organism evidence="2 3">
    <name type="scientific">Candidatus Synechococcus spongiarum</name>
    <dbReference type="NCBI Taxonomy" id="431041"/>
    <lineage>
        <taxon>Bacteria</taxon>
        <taxon>Bacillati</taxon>
        <taxon>Cyanobacteriota</taxon>
        <taxon>Cyanophyceae</taxon>
        <taxon>Synechococcales</taxon>
        <taxon>Synechococcaceae</taxon>
        <taxon>Synechococcus</taxon>
    </lineage>
</organism>
<dbReference type="Gene3D" id="3.40.50.10840">
    <property type="entry name" value="Putative sugar-binding, N-terminal domain"/>
    <property type="match status" value="1"/>
</dbReference>
<dbReference type="AlphaFoldDB" id="A0A171DGE7"/>
<dbReference type="InterPro" id="IPR010737">
    <property type="entry name" value="4-carb_acid_sugar_kinase_N"/>
</dbReference>
<evidence type="ECO:0000259" key="1">
    <source>
        <dbReference type="Pfam" id="PF07005"/>
    </source>
</evidence>
<dbReference type="Pfam" id="PF07005">
    <property type="entry name" value="SBD_N"/>
    <property type="match status" value="1"/>
</dbReference>
<dbReference type="Proteomes" id="UP000182631">
    <property type="component" value="Unassembled WGS sequence"/>
</dbReference>
<gene>
    <name evidence="2" type="ORF">FLM9_703</name>
</gene>
<proteinExistence type="predicted"/>
<evidence type="ECO:0000313" key="3">
    <source>
        <dbReference type="Proteomes" id="UP000182631"/>
    </source>
</evidence>
<dbReference type="OrthoDB" id="153193at2"/>
<dbReference type="EMBL" id="FITM01000080">
    <property type="protein sequence ID" value="SAY38762.1"/>
    <property type="molecule type" value="Genomic_DNA"/>
</dbReference>
<sequence>MTPAPTSKLIVIDDDPTGSQTVHSCLLLLSWRVETLVAGLQHPANVVFILANTRALPRRAAEVRLRAICRNLRLALKRLNLEHWQLVSRGDSTLRSHFPLEAQVLSQELGPFAVVFLLPAFLPGGRTTVGGHHFLHGQPVHLSSYA</sequence>
<evidence type="ECO:0000313" key="2">
    <source>
        <dbReference type="EMBL" id="SAY38762.1"/>
    </source>
</evidence>
<keyword evidence="3" id="KW-1185">Reference proteome</keyword>
<dbReference type="SUPFAM" id="SSF142764">
    <property type="entry name" value="YgbK-like"/>
    <property type="match status" value="1"/>
</dbReference>
<protein>
    <recommendedName>
        <fullName evidence="1">Four-carbon acid sugar kinase N-terminal domain-containing protein</fullName>
    </recommendedName>
</protein>